<dbReference type="Gene3D" id="3.40.190.10">
    <property type="entry name" value="Periplasmic binding protein-like II"/>
    <property type="match status" value="1"/>
</dbReference>
<evidence type="ECO:0000256" key="15">
    <source>
        <dbReference type="SAM" id="Phobius"/>
    </source>
</evidence>
<gene>
    <name evidence="18" type="ORF">MNOR_LOCUS17396</name>
</gene>
<evidence type="ECO:0000256" key="14">
    <source>
        <dbReference type="PIRSR" id="PIRSR601508-2"/>
    </source>
</evidence>
<feature type="site" description="Crucial to convey clamshell closure to channel opening" evidence="14">
    <location>
        <position position="642"/>
    </location>
</feature>
<organism evidence="18 19">
    <name type="scientific">Meganyctiphanes norvegica</name>
    <name type="common">Northern krill</name>
    <name type="synonym">Thysanopoda norvegica</name>
    <dbReference type="NCBI Taxonomy" id="48144"/>
    <lineage>
        <taxon>Eukaryota</taxon>
        <taxon>Metazoa</taxon>
        <taxon>Ecdysozoa</taxon>
        <taxon>Arthropoda</taxon>
        <taxon>Crustacea</taxon>
        <taxon>Multicrustacea</taxon>
        <taxon>Malacostraca</taxon>
        <taxon>Eumalacostraca</taxon>
        <taxon>Eucarida</taxon>
        <taxon>Euphausiacea</taxon>
        <taxon>Euphausiidae</taxon>
        <taxon>Meganyctiphanes</taxon>
    </lineage>
</organism>
<comment type="caution">
    <text evidence="18">The sequence shown here is derived from an EMBL/GenBank/DDBJ whole genome shotgun (WGS) entry which is preliminary data.</text>
</comment>
<dbReference type="Proteomes" id="UP001497623">
    <property type="component" value="Unassembled WGS sequence"/>
</dbReference>
<reference evidence="18 19" key="1">
    <citation type="submission" date="2024-05" db="EMBL/GenBank/DDBJ databases">
        <authorList>
            <person name="Wallberg A."/>
        </authorList>
    </citation>
    <scope>NUCLEOTIDE SEQUENCE [LARGE SCALE GENOMIC DNA]</scope>
</reference>
<accession>A0AAV2QYB9</accession>
<feature type="domain" description="Ionotropic glutamate receptor L-glutamate and glycine-binding" evidence="17">
    <location>
        <begin position="426"/>
        <end position="488"/>
    </location>
</feature>
<feature type="non-terminal residue" evidence="18">
    <location>
        <position position="713"/>
    </location>
</feature>
<keyword evidence="4" id="KW-1003">Cell membrane</keyword>
<evidence type="ECO:0000256" key="7">
    <source>
        <dbReference type="ARBA" id="ARBA00023065"/>
    </source>
</evidence>
<keyword evidence="19" id="KW-1185">Reference proteome</keyword>
<dbReference type="InterPro" id="IPR001320">
    <property type="entry name" value="Iontro_rcpt_C"/>
</dbReference>
<dbReference type="GO" id="GO:0038023">
    <property type="term" value="F:signaling receptor activity"/>
    <property type="evidence" value="ECO:0007669"/>
    <property type="project" value="InterPro"/>
</dbReference>
<dbReference type="PANTHER" id="PTHR42643">
    <property type="entry name" value="IONOTROPIC RECEPTOR 20A-RELATED"/>
    <property type="match status" value="1"/>
</dbReference>
<proteinExistence type="inferred from homology"/>
<dbReference type="PANTHER" id="PTHR42643:SF24">
    <property type="entry name" value="IONOTROPIC RECEPTOR 60A"/>
    <property type="match status" value="1"/>
</dbReference>
<evidence type="ECO:0000256" key="11">
    <source>
        <dbReference type="ARBA" id="ARBA00023286"/>
    </source>
</evidence>
<feature type="transmembrane region" description="Helical" evidence="15">
    <location>
        <begin position="613"/>
        <end position="635"/>
    </location>
</feature>
<evidence type="ECO:0000256" key="13">
    <source>
        <dbReference type="PIRSR" id="PIRSR601508-1"/>
    </source>
</evidence>
<dbReference type="Pfam" id="PF10613">
    <property type="entry name" value="Lig_chan-Glu_bd"/>
    <property type="match status" value="1"/>
</dbReference>
<evidence type="ECO:0000256" key="5">
    <source>
        <dbReference type="ARBA" id="ARBA00022692"/>
    </source>
</evidence>
<evidence type="ECO:0000256" key="10">
    <source>
        <dbReference type="ARBA" id="ARBA00023180"/>
    </source>
</evidence>
<dbReference type="InterPro" id="IPR052192">
    <property type="entry name" value="Insect_Ionotropic_Sensory_Rcpt"/>
</dbReference>
<evidence type="ECO:0000313" key="19">
    <source>
        <dbReference type="Proteomes" id="UP001497623"/>
    </source>
</evidence>
<feature type="transmembrane region" description="Helical" evidence="15">
    <location>
        <begin position="573"/>
        <end position="593"/>
    </location>
</feature>
<dbReference type="InterPro" id="IPR001508">
    <property type="entry name" value="Iono_Glu_rcpt_met"/>
</dbReference>
<keyword evidence="7" id="KW-0406">Ion transport</keyword>
<dbReference type="GO" id="GO:0015276">
    <property type="term" value="F:ligand-gated monoatomic ion channel activity"/>
    <property type="evidence" value="ECO:0007669"/>
    <property type="project" value="InterPro"/>
</dbReference>
<keyword evidence="8 15" id="KW-0472">Membrane</keyword>
<dbReference type="SMART" id="SM00079">
    <property type="entry name" value="PBPe"/>
    <property type="match status" value="1"/>
</dbReference>
<keyword evidence="5 15" id="KW-0812">Transmembrane</keyword>
<evidence type="ECO:0000256" key="6">
    <source>
        <dbReference type="ARBA" id="ARBA00022989"/>
    </source>
</evidence>
<protein>
    <submittedName>
        <fullName evidence="18">Uncharacterized protein</fullName>
    </submittedName>
</protein>
<dbReference type="SUPFAM" id="SSF53850">
    <property type="entry name" value="Periplasmic binding protein-like II"/>
    <property type="match status" value="1"/>
</dbReference>
<keyword evidence="3" id="KW-0813">Transport</keyword>
<sequence>MCPHSPFASYFLKIHWPNFNVKIVFFFLTLRGSKVRNAISLLRRYDRSGLRHGTPAPARLFTNTMATTGSQANLLNPMAIPSMQELTAHNPAPSDDNFLLNVDKNERIWSNFVDIQGDLVHLLETSCLKHVKVLNVFFPSLKKNFLAFFLEKIPAEKRRRSMVNINPIETIALDKYSVYDLFILRNKISVNKNTIYLMINLVRACHPSLRGKMFSQLGVKPGEPKNKQYVVIAFKDEIVSIQDLARSMRLFGSLNQWLFVIPDTHSLQYDMETYLANMKDGDNMAFVYNMSDFNPIAACNDDFDCFLNNLVSQYGIQLFAALTQELELYFQVSEEEWEEVKPNMAQRAATVVQMMKDTQITGAVCGRCTKWGVQAAEVKDSKRFELLNVADWQPQMGLVNYDDLFPHITGGFRGRTIPVTSVHFPPWQIFVKDKFGRVVGYQGLKFEVLNELAAKLNFTYVVRPPPDGKWGARDENGNWNGMIKMVQDNEVVLGVAAFNVNAERMGVVNFTVTIDYQPYAFMIARPKESSRVLLFMEPFTNDTWILIAITVLIMGPILFLINRWSYYYIYYDLMDGQGLFQITNCSWYVFGAILQQGGTKLPQSDSGRVVVGFWWIFVLIVVTTYSGNLVAFLTFPKIENAVSSLDDLLDNKDSMTWGYKGGTVLEGYFKNDSRRFYLYRGMKEYYVKCGNRLRPTAFHRALTSRAVFGAWRA</sequence>
<evidence type="ECO:0000256" key="3">
    <source>
        <dbReference type="ARBA" id="ARBA00022448"/>
    </source>
</evidence>
<evidence type="ECO:0000256" key="4">
    <source>
        <dbReference type="ARBA" id="ARBA00022475"/>
    </source>
</evidence>
<keyword evidence="11" id="KW-1071">Ligand-gated ion channel</keyword>
<keyword evidence="6 15" id="KW-1133">Transmembrane helix</keyword>
<evidence type="ECO:0000313" key="18">
    <source>
        <dbReference type="EMBL" id="CAL4102797.1"/>
    </source>
</evidence>
<evidence type="ECO:0000259" key="16">
    <source>
        <dbReference type="SMART" id="SM00079"/>
    </source>
</evidence>
<dbReference type="AlphaFoldDB" id="A0AAV2QYB9"/>
<evidence type="ECO:0000256" key="8">
    <source>
        <dbReference type="ARBA" id="ARBA00023136"/>
    </source>
</evidence>
<dbReference type="SMART" id="SM00918">
    <property type="entry name" value="Lig_chan-Glu_bd"/>
    <property type="match status" value="1"/>
</dbReference>
<dbReference type="FunFam" id="1.10.287.70:FF:000143">
    <property type="entry name" value="Probable glutamate receptor"/>
    <property type="match status" value="1"/>
</dbReference>
<feature type="binding site" evidence="13">
    <location>
        <position position="504"/>
    </location>
    <ligand>
        <name>L-glutamate</name>
        <dbReference type="ChEBI" id="CHEBI:29985"/>
    </ligand>
</feature>
<dbReference type="InterPro" id="IPR019594">
    <property type="entry name" value="Glu/Gly-bd"/>
</dbReference>
<dbReference type="Gene3D" id="1.10.287.70">
    <property type="match status" value="1"/>
</dbReference>
<evidence type="ECO:0000256" key="2">
    <source>
        <dbReference type="ARBA" id="ARBA00008685"/>
    </source>
</evidence>
<dbReference type="GO" id="GO:0050906">
    <property type="term" value="P:detection of stimulus involved in sensory perception"/>
    <property type="evidence" value="ECO:0007669"/>
    <property type="project" value="UniProtKB-ARBA"/>
</dbReference>
<feature type="transmembrane region" description="Helical" evidence="15">
    <location>
        <begin position="543"/>
        <end position="561"/>
    </location>
</feature>
<keyword evidence="12" id="KW-0407">Ion channel</keyword>
<keyword evidence="10" id="KW-0325">Glycoprotein</keyword>
<feature type="domain" description="Ionotropic glutamate receptor C-terminal" evidence="16">
    <location>
        <begin position="416"/>
        <end position="605"/>
    </location>
</feature>
<evidence type="ECO:0000256" key="9">
    <source>
        <dbReference type="ARBA" id="ARBA00023170"/>
    </source>
</evidence>
<evidence type="ECO:0000256" key="1">
    <source>
        <dbReference type="ARBA" id="ARBA00004651"/>
    </source>
</evidence>
<feature type="site" description="Interaction with the cone snail toxin Con-ikot-ikot" evidence="14">
    <location>
        <position position="473"/>
    </location>
</feature>
<dbReference type="PRINTS" id="PR00177">
    <property type="entry name" value="NMDARECEPTOR"/>
</dbReference>
<feature type="site" description="Interaction with the cone snail toxin Con-ikot-ikot" evidence="14">
    <location>
        <position position="670"/>
    </location>
</feature>
<comment type="subcellular location">
    <subcellularLocation>
        <location evidence="1">Cell membrane</location>
        <topology evidence="1">Multi-pass membrane protein</topology>
    </subcellularLocation>
</comment>
<dbReference type="EMBL" id="CAXKWB010011943">
    <property type="protein sequence ID" value="CAL4102797.1"/>
    <property type="molecule type" value="Genomic_DNA"/>
</dbReference>
<dbReference type="Pfam" id="PF00060">
    <property type="entry name" value="Lig_chan"/>
    <property type="match status" value="1"/>
</dbReference>
<evidence type="ECO:0000256" key="12">
    <source>
        <dbReference type="ARBA" id="ARBA00023303"/>
    </source>
</evidence>
<dbReference type="GO" id="GO:0005886">
    <property type="term" value="C:plasma membrane"/>
    <property type="evidence" value="ECO:0007669"/>
    <property type="project" value="UniProtKB-SubCell"/>
</dbReference>
<evidence type="ECO:0000259" key="17">
    <source>
        <dbReference type="SMART" id="SM00918"/>
    </source>
</evidence>
<keyword evidence="9" id="KW-0675">Receptor</keyword>
<name>A0AAV2QYB9_MEGNR</name>
<comment type="similarity">
    <text evidence="2">Belongs to the glutamate-gated ion channel (TC 1.A.10.1) family.</text>
</comment>